<evidence type="ECO:0000313" key="2">
    <source>
        <dbReference type="Proteomes" id="UP000236182"/>
    </source>
</evidence>
<evidence type="ECO:0008006" key="3">
    <source>
        <dbReference type="Google" id="ProtNLM"/>
    </source>
</evidence>
<organism evidence="1 2">
    <name type="scientific">Chryseobacterium oncorhynchi</name>
    <dbReference type="NCBI Taxonomy" id="741074"/>
    <lineage>
        <taxon>Bacteria</taxon>
        <taxon>Pseudomonadati</taxon>
        <taxon>Bacteroidota</taxon>
        <taxon>Flavobacteriia</taxon>
        <taxon>Flavobacteriales</taxon>
        <taxon>Weeksellaceae</taxon>
        <taxon>Chryseobacterium group</taxon>
        <taxon>Chryseobacterium</taxon>
    </lineage>
</organism>
<protein>
    <recommendedName>
        <fullName evidence="3">DUF402 domain-containing protein</fullName>
    </recommendedName>
</protein>
<dbReference type="RefSeq" id="WP_109618129.1">
    <property type="nucleotide sequence ID" value="NZ_PPEI02000001.1"/>
</dbReference>
<name>A0A316X2U3_9FLAO</name>
<dbReference type="EMBL" id="PPEI02000001">
    <property type="protein sequence ID" value="PWN67619.1"/>
    <property type="molecule type" value="Genomic_DNA"/>
</dbReference>
<dbReference type="OrthoDB" id="1094164at2"/>
<gene>
    <name evidence="1" type="ORF">C1638_003240</name>
</gene>
<reference evidence="1" key="1">
    <citation type="submission" date="2018-04" db="EMBL/GenBank/DDBJ databases">
        <title>Draft Genome Sequences of Chryseobacterium lactis NCTC11390T isolated from milk, Chryseobacterium oncorhynchi 701B-08T from rainbow trout, and Chryseobacterium viscerum 687B-08T from diseased fish.</title>
        <authorList>
            <person name="Jeong J.-J."/>
            <person name="Lee Y.J."/>
            <person name="Pathiraja D."/>
            <person name="Park B."/>
            <person name="Choi I.-G."/>
            <person name="Kim K.D."/>
        </authorList>
    </citation>
    <scope>NUCLEOTIDE SEQUENCE [LARGE SCALE GENOMIC DNA]</scope>
    <source>
        <strain evidence="1">701B-08</strain>
    </source>
</reference>
<evidence type="ECO:0000313" key="1">
    <source>
        <dbReference type="EMBL" id="PWN67619.1"/>
    </source>
</evidence>
<dbReference type="Proteomes" id="UP000236182">
    <property type="component" value="Unassembled WGS sequence"/>
</dbReference>
<proteinExistence type="predicted"/>
<sequence>MEYIKQYYDLPFLSKGMKVEADGKSGKINKEKNGYLEILFDNGIKALAHPTWEIVYYNEKGEIIKDFRKPKHKIERQKRILEKNKFDELINMASGKANVEITPNLRLKHIVENNWDDDNNLIAVSCDFIVFNEPIMAYIIVDDLQLDKPRYGEIESEDLIHDTAKSLLNSIDIWEKLVPVLKYYKEKWEEIQKLPF</sequence>
<dbReference type="AlphaFoldDB" id="A0A316X2U3"/>
<comment type="caution">
    <text evidence="1">The sequence shown here is derived from an EMBL/GenBank/DDBJ whole genome shotgun (WGS) entry which is preliminary data.</text>
</comment>
<accession>A0A316X2U3</accession>
<keyword evidence="2" id="KW-1185">Reference proteome</keyword>